<reference evidence="1" key="1">
    <citation type="submission" date="2014-03" db="EMBL/GenBank/DDBJ databases">
        <title>The sialotranscriptome of Amblyomma triste, Amblyomma parvum and Amblyomma cajennense ticks, uncovered by 454-based RNA-seq.</title>
        <authorList>
            <person name="Garcia G.R."/>
            <person name="Gardinassi L.G."/>
            <person name="Ribeiro J.M."/>
            <person name="Anatrielo E."/>
            <person name="Ferreira B.R."/>
            <person name="Moreira H.N."/>
            <person name="Mafra C."/>
            <person name="Olegario M.M."/>
            <person name="Szabo P.J."/>
            <person name="Miranda-Santos I.K."/>
            <person name="Maruyama S.R."/>
        </authorList>
    </citation>
    <scope>NUCLEOTIDE SEQUENCE</scope>
    <source>
        <strain evidence="1">Araguapaz</strain>
        <tissue evidence="1">Salivary glands</tissue>
    </source>
</reference>
<dbReference type="SUPFAM" id="SSF53098">
    <property type="entry name" value="Ribonuclease H-like"/>
    <property type="match status" value="1"/>
</dbReference>
<protein>
    <recommendedName>
        <fullName evidence="2">Tick transposon</fullName>
    </recommendedName>
</protein>
<evidence type="ECO:0000313" key="1">
    <source>
        <dbReference type="EMBL" id="JAC26815.1"/>
    </source>
</evidence>
<proteinExistence type="evidence at transcript level"/>
<dbReference type="GO" id="GO:0003676">
    <property type="term" value="F:nucleic acid binding"/>
    <property type="evidence" value="ECO:0007669"/>
    <property type="project" value="InterPro"/>
</dbReference>
<organism evidence="1">
    <name type="scientific">Amblyomma parvum</name>
    <name type="common">South American tick</name>
    <dbReference type="NCBI Taxonomy" id="251391"/>
    <lineage>
        <taxon>Eukaryota</taxon>
        <taxon>Metazoa</taxon>
        <taxon>Ecdysozoa</taxon>
        <taxon>Arthropoda</taxon>
        <taxon>Chelicerata</taxon>
        <taxon>Arachnida</taxon>
        <taxon>Acari</taxon>
        <taxon>Parasitiformes</taxon>
        <taxon>Ixodida</taxon>
        <taxon>Ixodoidea</taxon>
        <taxon>Ixodidae</taxon>
        <taxon>Amblyomminae</taxon>
        <taxon>Amblyomma</taxon>
    </lineage>
</organism>
<feature type="non-terminal residue" evidence="1">
    <location>
        <position position="218"/>
    </location>
</feature>
<sequence>VKALEKQLSKDAEVVYVNIGACAEPGKFTIAAVDHQKRPIIQASIYAKDPAEAESLAIAVTIKTQEQQRKSSHVVTDSQSACRDYLAGKPHERASALLRCISQSHRITWTPGHEVLEGNEVANDQARALTNRADPYPYPTPLLGPYGERLEHLRLERVFLPPHKLPSSDSIDWRKMQTNTISNLHILIKISPTKCTSYCPWCGAAPRSIASLGNARTN</sequence>
<evidence type="ECO:0008006" key="2">
    <source>
        <dbReference type="Google" id="ProtNLM"/>
    </source>
</evidence>
<dbReference type="EMBL" id="GBBL01000505">
    <property type="protein sequence ID" value="JAC26815.1"/>
    <property type="molecule type" value="mRNA"/>
</dbReference>
<accession>A0A023G1K8</accession>
<name>A0A023G1K8_AMBPA</name>
<dbReference type="AlphaFoldDB" id="A0A023G1K8"/>
<dbReference type="Gene3D" id="3.30.420.10">
    <property type="entry name" value="Ribonuclease H-like superfamily/Ribonuclease H"/>
    <property type="match status" value="1"/>
</dbReference>
<feature type="non-terminal residue" evidence="1">
    <location>
        <position position="1"/>
    </location>
</feature>
<dbReference type="InterPro" id="IPR036397">
    <property type="entry name" value="RNaseH_sf"/>
</dbReference>
<dbReference type="InterPro" id="IPR012337">
    <property type="entry name" value="RNaseH-like_sf"/>
</dbReference>